<dbReference type="CTD" id="4146"/>
<dbReference type="Gene3D" id="1.20.5.30">
    <property type="match status" value="1"/>
</dbReference>
<dbReference type="Pfam" id="PF14670">
    <property type="entry name" value="FXa_inhibition"/>
    <property type="match status" value="1"/>
</dbReference>
<evidence type="ECO:0000259" key="9">
    <source>
        <dbReference type="PROSITE" id="PS50234"/>
    </source>
</evidence>
<dbReference type="Gene3D" id="2.10.25.10">
    <property type="entry name" value="Laminin"/>
    <property type="match status" value="1"/>
</dbReference>
<evidence type="ECO:0000256" key="4">
    <source>
        <dbReference type="ARBA" id="ARBA00022729"/>
    </source>
</evidence>
<sequence>MGVIPGASLTLCGLLLLLQAPGSPSLAPQARGVRPIEFEKVKVFLSQVIESLDVGPNATHVGVVNYASTVKQEFPLRAHGSKAALLQAVRRIQPLSTGTMTGLAIQFAITKAFSDADGGRARSPDISKVVIVVTDGRPQDSVRDVSARARASGVVVSDLCATGDHDCEQVCISSPGSYTCSCREGFTLNSDGKTCNVCSGGGGSSATDLVFLIDGSKSVRPENFELVKKFINQIVDTLDVSDKLAQVGLVQYSSSVRQEFPLGRFHTKKDIKAAVRNMSYMEKGTMTGAALKYLIDNSFSVSSGARPGAQKVGIVFTDGRSQDYINDAAKKAKDLGFKMFAVGVGNAVEDELREIASEPVAEHYFYTADFKTINQIGKKLQKKICVEEDPCACESVVKFQANVEGLLQALSRKLEAVSKRLAILENRVI</sequence>
<keyword evidence="4 8" id="KW-0732">Signal</keyword>
<evidence type="ECO:0000256" key="6">
    <source>
        <dbReference type="ARBA" id="ARBA00023157"/>
    </source>
</evidence>
<dbReference type="GeneID" id="103268683"/>
<dbReference type="FunFam" id="1.20.5.30:FF:000003">
    <property type="entry name" value="cartilage matrix protein-like"/>
    <property type="match status" value="1"/>
</dbReference>
<dbReference type="PRINTS" id="PR00453">
    <property type="entry name" value="VWFADOMAIN"/>
</dbReference>
<dbReference type="InterPro" id="IPR019466">
    <property type="entry name" value="Matrilin_CC_trimer"/>
</dbReference>
<evidence type="ECO:0000256" key="8">
    <source>
        <dbReference type="SAM" id="SignalP"/>
    </source>
</evidence>
<gene>
    <name evidence="11" type="primary">MATN1</name>
</gene>
<dbReference type="FunFam" id="3.40.50.410:FF:000004">
    <property type="entry name" value="collagen alpha-6(VI) chain"/>
    <property type="match status" value="1"/>
</dbReference>
<feature type="domain" description="VWFA" evidence="9">
    <location>
        <begin position="13"/>
        <end position="156"/>
    </location>
</feature>
<keyword evidence="3" id="KW-0245">EGF-like domain</keyword>
<evidence type="ECO:0000256" key="2">
    <source>
        <dbReference type="ARBA" id="ARBA00022525"/>
    </source>
</evidence>
<comment type="subcellular location">
    <subcellularLocation>
        <location evidence="1">Secreted</location>
    </subcellularLocation>
</comment>
<feature type="domain" description="VWFA" evidence="9">
    <location>
        <begin position="208"/>
        <end position="380"/>
    </location>
</feature>
<dbReference type="SUPFAM" id="SSF58002">
    <property type="entry name" value="Chicken cartilage matrix protein"/>
    <property type="match status" value="1"/>
</dbReference>
<dbReference type="SMART" id="SM00327">
    <property type="entry name" value="VWA"/>
    <property type="match status" value="2"/>
</dbReference>
<accession>A0A3Q0EDK5</accession>
<evidence type="ECO:0000256" key="7">
    <source>
        <dbReference type="ARBA" id="ARBA00023180"/>
    </source>
</evidence>
<dbReference type="GO" id="GO:0005576">
    <property type="term" value="C:extracellular region"/>
    <property type="evidence" value="ECO:0007669"/>
    <property type="project" value="UniProtKB-SubCell"/>
</dbReference>
<dbReference type="InterPro" id="IPR002035">
    <property type="entry name" value="VWF_A"/>
</dbReference>
<protein>
    <submittedName>
        <fullName evidence="11">Cartilage matrix protein</fullName>
    </submittedName>
</protein>
<keyword evidence="7" id="KW-0325">Glycoprotein</keyword>
<dbReference type="GO" id="GO:0005509">
    <property type="term" value="F:calcium ion binding"/>
    <property type="evidence" value="ECO:0007669"/>
    <property type="project" value="InterPro"/>
</dbReference>
<evidence type="ECO:0000313" key="11">
    <source>
        <dbReference type="RefSeq" id="XP_021572360.1"/>
    </source>
</evidence>
<dbReference type="STRING" id="1868482.ENSTSYP00000007754"/>
<dbReference type="InterPro" id="IPR036337">
    <property type="entry name" value="Matrilin_CC_sf"/>
</dbReference>
<keyword evidence="2" id="KW-0964">Secreted</keyword>
<dbReference type="PANTHER" id="PTHR24020:SF87">
    <property type="entry name" value="COLLAGEN ALPHA-1(VI) CHAIN-LIKE"/>
    <property type="match status" value="1"/>
</dbReference>
<dbReference type="InterPro" id="IPR000742">
    <property type="entry name" value="EGF"/>
</dbReference>
<reference evidence="11" key="1">
    <citation type="submission" date="2025-08" db="UniProtKB">
        <authorList>
            <consortium name="RefSeq"/>
        </authorList>
    </citation>
    <scope>IDENTIFICATION</scope>
</reference>
<evidence type="ECO:0000256" key="5">
    <source>
        <dbReference type="ARBA" id="ARBA00022737"/>
    </source>
</evidence>
<proteinExistence type="predicted"/>
<dbReference type="InterPro" id="IPR036465">
    <property type="entry name" value="vWFA_dom_sf"/>
</dbReference>
<dbReference type="PROSITE" id="PS50234">
    <property type="entry name" value="VWFA"/>
    <property type="match status" value="2"/>
</dbReference>
<dbReference type="SMART" id="SM01279">
    <property type="entry name" value="Matrilin_ccoil"/>
    <property type="match status" value="1"/>
</dbReference>
<name>A0A3Q0EDK5_CARSF</name>
<dbReference type="AlphaFoldDB" id="A0A3Q0EDK5"/>
<dbReference type="PANTHER" id="PTHR24020">
    <property type="entry name" value="COLLAGEN ALPHA"/>
    <property type="match status" value="1"/>
</dbReference>
<dbReference type="SUPFAM" id="SSF53300">
    <property type="entry name" value="vWA-like"/>
    <property type="match status" value="2"/>
</dbReference>
<dbReference type="InterPro" id="IPR001881">
    <property type="entry name" value="EGF-like_Ca-bd_dom"/>
</dbReference>
<evidence type="ECO:0000256" key="3">
    <source>
        <dbReference type="ARBA" id="ARBA00022536"/>
    </source>
</evidence>
<dbReference type="Gene3D" id="3.40.50.410">
    <property type="entry name" value="von Willebrand factor, type A domain"/>
    <property type="match status" value="2"/>
</dbReference>
<dbReference type="RefSeq" id="XP_021572360.1">
    <property type="nucleotide sequence ID" value="XM_021716685.1"/>
</dbReference>
<dbReference type="KEGG" id="csyr:103268683"/>
<keyword evidence="6" id="KW-1015">Disulfide bond</keyword>
<dbReference type="Pfam" id="PF10393">
    <property type="entry name" value="Matrilin_ccoil"/>
    <property type="match status" value="1"/>
</dbReference>
<dbReference type="SMART" id="SM00181">
    <property type="entry name" value="EGF"/>
    <property type="match status" value="1"/>
</dbReference>
<dbReference type="InterPro" id="IPR050525">
    <property type="entry name" value="ECM_Assembly_Org"/>
</dbReference>
<feature type="signal peptide" evidence="8">
    <location>
        <begin position="1"/>
        <end position="25"/>
    </location>
</feature>
<organism evidence="10 11">
    <name type="scientific">Carlito syrichta</name>
    <name type="common">Philippine tarsier</name>
    <name type="synonym">Tarsius syrichta</name>
    <dbReference type="NCBI Taxonomy" id="1868482"/>
    <lineage>
        <taxon>Eukaryota</taxon>
        <taxon>Metazoa</taxon>
        <taxon>Chordata</taxon>
        <taxon>Craniata</taxon>
        <taxon>Vertebrata</taxon>
        <taxon>Euteleostomi</taxon>
        <taxon>Mammalia</taxon>
        <taxon>Eutheria</taxon>
        <taxon>Euarchontoglires</taxon>
        <taxon>Primates</taxon>
        <taxon>Haplorrhini</taxon>
        <taxon>Tarsiiformes</taxon>
        <taxon>Tarsiidae</taxon>
        <taxon>Carlito</taxon>
    </lineage>
</organism>
<evidence type="ECO:0000256" key="1">
    <source>
        <dbReference type="ARBA" id="ARBA00004613"/>
    </source>
</evidence>
<keyword evidence="5" id="KW-0677">Repeat</keyword>
<dbReference type="OrthoDB" id="6022609at2759"/>
<dbReference type="SMART" id="SM00179">
    <property type="entry name" value="EGF_CA"/>
    <property type="match status" value="1"/>
</dbReference>
<dbReference type="Proteomes" id="UP000189704">
    <property type="component" value="Unplaced"/>
</dbReference>
<evidence type="ECO:0000313" key="10">
    <source>
        <dbReference type="Proteomes" id="UP000189704"/>
    </source>
</evidence>
<dbReference type="FunFam" id="2.10.25.10:FF:000600">
    <property type="entry name" value="cartilage matrix protein-like"/>
    <property type="match status" value="1"/>
</dbReference>
<feature type="chain" id="PRO_5018186947" evidence="8">
    <location>
        <begin position="26"/>
        <end position="429"/>
    </location>
</feature>
<dbReference type="Pfam" id="PF00092">
    <property type="entry name" value="VWA"/>
    <property type="match status" value="2"/>
</dbReference>
<dbReference type="PROSITE" id="PS01186">
    <property type="entry name" value="EGF_2"/>
    <property type="match status" value="1"/>
</dbReference>
<keyword evidence="10" id="KW-1185">Reference proteome</keyword>